<dbReference type="EC" id="2.7.7.101" evidence="12"/>
<dbReference type="InterPro" id="IPR002694">
    <property type="entry name" value="Znf_CHC2"/>
</dbReference>
<keyword evidence="10 12" id="KW-0238">DNA-binding</keyword>
<dbReference type="Gene3D" id="1.20.50.20">
    <property type="entry name" value="DnaG, RNA polymerase domain, helical bundle"/>
    <property type="match status" value="1"/>
</dbReference>
<dbReference type="FunFam" id="3.90.580.10:FF:000001">
    <property type="entry name" value="DNA primase"/>
    <property type="match status" value="1"/>
</dbReference>
<dbReference type="AlphaFoldDB" id="A0AAT9G4E3"/>
<protein>
    <recommendedName>
        <fullName evidence="12 13">DNA primase</fullName>
        <ecNumber evidence="12">2.7.7.101</ecNumber>
    </recommendedName>
</protein>
<organism evidence="16">
    <name type="scientific">Candidatus Aschnera chinzeii</name>
    <dbReference type="NCBI Taxonomy" id="1485666"/>
    <lineage>
        <taxon>Bacteria</taxon>
        <taxon>Pseudomonadati</taxon>
        <taxon>Pseudomonadota</taxon>
        <taxon>Gammaproteobacteria</taxon>
        <taxon>Enterobacterales</taxon>
        <taxon>Enterobacteriaceae</taxon>
        <taxon>Candidatus Aschnera</taxon>
    </lineage>
</organism>
<dbReference type="Pfam" id="PF10410">
    <property type="entry name" value="DnaB_bind"/>
    <property type="match status" value="1"/>
</dbReference>
<keyword evidence="4 12" id="KW-0548">Nucleotidyltransferase</keyword>
<dbReference type="InterPro" id="IPR019475">
    <property type="entry name" value="DNA_primase_DnaB-bd"/>
</dbReference>
<feature type="domain" description="Toprim" evidence="15">
    <location>
        <begin position="258"/>
        <end position="340"/>
    </location>
</feature>
<evidence type="ECO:0000256" key="10">
    <source>
        <dbReference type="ARBA" id="ARBA00023125"/>
    </source>
</evidence>
<comment type="domain">
    <text evidence="12">Contains an N-terminal zinc-binding domain, a central core domain that contains the primase activity, and a C-terminal DnaB-binding domain.</text>
</comment>
<name>A0AAT9G4E3_9ENTR</name>
<dbReference type="InterPro" id="IPR013264">
    <property type="entry name" value="DNAG_N"/>
</dbReference>
<dbReference type="SUPFAM" id="SSF57783">
    <property type="entry name" value="Zinc beta-ribbon"/>
    <property type="match status" value="1"/>
</dbReference>
<comment type="cofactor">
    <cofactor evidence="12 13 14">
        <name>Zn(2+)</name>
        <dbReference type="ChEBI" id="CHEBI:29105"/>
    </cofactor>
    <text evidence="12 13 14">Binds 1 zinc ion per monomer.</text>
</comment>
<dbReference type="GO" id="GO:0005737">
    <property type="term" value="C:cytoplasm"/>
    <property type="evidence" value="ECO:0007669"/>
    <property type="project" value="TreeGrafter"/>
</dbReference>
<dbReference type="InterPro" id="IPR006295">
    <property type="entry name" value="DNA_primase_DnaG"/>
</dbReference>
<dbReference type="SMART" id="SM00493">
    <property type="entry name" value="TOPRIM"/>
    <property type="match status" value="1"/>
</dbReference>
<sequence length="585" mass="68112">MNRGIPSNFIDELILKTDIVTFISKNISLKQYGKYYRACCPFHNEKTPSFTVNRNKKFYYCFGCGIHGNVIDFLINYKKLTFLQSIEELSSMHGLIIPYKIMHNNYYQIIEEQKTLYTLMDYICRFYINSLNECTLKLAKLYLYKRGLTDNIIKYFCIGFAPNGYNVLINNLITKNNNYKTLESTGMFLRKKSYLYDYFRNRIVFPIRNIKGLCVGFGGRSLNNERPKYLNSAESKIFNKSKELYGLYEIIHNNKMIPKLLIVEGYMDVISLTQFGIDYSVSSLGTSTTIEHMKLLFQITDIVICCYDGDQAGRQAAWRALKISLSFLTDGKKIQFVFLPEGEDPDSLIRKEGKLKFEKRLENASSLSSFLFEKLCSNINLVDYEDKAKFNRYAMLLIKKIPSEILKVCLLQRLSKIIGIPDIAGILYLYKNDTSIVLNSNPNCLRIKLTTMRILITLLIKYPKFVNLINNINIINEIDIPGLKLFLEIVEICKSNPAINTTELLEYYRENNIIVLLMKLIKWNDVKIDYIAEKMFKDALYHLNKIVFNKRFDILINKERNIGLTDYEKKEVNLIAIARNHKSIS</sequence>
<evidence type="ECO:0000313" key="16">
    <source>
        <dbReference type="EMBL" id="BET44591.1"/>
    </source>
</evidence>
<dbReference type="SUPFAM" id="SSF117023">
    <property type="entry name" value="DNA primase DnaG, C-terminal domain"/>
    <property type="match status" value="1"/>
</dbReference>
<dbReference type="Pfam" id="PF01807">
    <property type="entry name" value="Zn_ribbon_DnaG"/>
    <property type="match status" value="1"/>
</dbReference>
<dbReference type="EMBL" id="AP028961">
    <property type="protein sequence ID" value="BET44591.1"/>
    <property type="molecule type" value="Genomic_DNA"/>
</dbReference>
<feature type="zinc finger region" description="CHC2-type" evidence="12 14">
    <location>
        <begin position="40"/>
        <end position="64"/>
    </location>
</feature>
<keyword evidence="11 12" id="KW-0804">Transcription</keyword>
<dbReference type="GO" id="GO:0003899">
    <property type="term" value="F:DNA-directed RNA polymerase activity"/>
    <property type="evidence" value="ECO:0007669"/>
    <property type="project" value="UniProtKB-UniRule"/>
</dbReference>
<dbReference type="PANTHER" id="PTHR30313:SF2">
    <property type="entry name" value="DNA PRIMASE"/>
    <property type="match status" value="1"/>
</dbReference>
<dbReference type="SUPFAM" id="SSF56731">
    <property type="entry name" value="DNA primase core"/>
    <property type="match status" value="1"/>
</dbReference>
<dbReference type="PIRSF" id="PIRSF002811">
    <property type="entry name" value="DnaG"/>
    <property type="match status" value="1"/>
</dbReference>
<evidence type="ECO:0000256" key="8">
    <source>
        <dbReference type="ARBA" id="ARBA00022833"/>
    </source>
</evidence>
<dbReference type="GO" id="GO:0000428">
    <property type="term" value="C:DNA-directed RNA polymerase complex"/>
    <property type="evidence" value="ECO:0007669"/>
    <property type="project" value="UniProtKB-KW"/>
</dbReference>
<dbReference type="InterPro" id="IPR013173">
    <property type="entry name" value="DNA_primase_DnaG_DnaB-bd_dom"/>
</dbReference>
<dbReference type="Gene3D" id="3.40.1360.10">
    <property type="match status" value="1"/>
</dbReference>
<keyword evidence="1 12" id="KW-0240">DNA-directed RNA polymerase</keyword>
<evidence type="ECO:0000256" key="1">
    <source>
        <dbReference type="ARBA" id="ARBA00022478"/>
    </source>
</evidence>
<reference evidence="16" key="1">
    <citation type="journal article" date="2023" name="Front. Microbiol.">
        <title>Genome analysis of Candidatus Aschnera chinzeii, the bacterial endosymbiont of the blood-sucking bat fly Penicillidia jenynsii (Insecta: Diptera: Nycteribiidae).</title>
        <authorList>
            <person name="Koga R."/>
            <person name="Moriyama M."/>
            <person name="Nozaki T."/>
            <person name="Fukatsu T."/>
        </authorList>
    </citation>
    <scope>NUCLEOTIDE SEQUENCE</scope>
    <source>
        <strain evidence="16">Kw-01</strain>
    </source>
</reference>
<accession>A0AAT9G4E3</accession>
<evidence type="ECO:0000256" key="6">
    <source>
        <dbReference type="ARBA" id="ARBA00022723"/>
    </source>
</evidence>
<dbReference type="GO" id="GO:0006269">
    <property type="term" value="P:DNA replication, synthesis of primer"/>
    <property type="evidence" value="ECO:0007669"/>
    <property type="project" value="UniProtKB-UniRule"/>
</dbReference>
<dbReference type="FunFam" id="3.40.1360.10:FF:000002">
    <property type="entry name" value="DNA primase"/>
    <property type="match status" value="1"/>
</dbReference>
<evidence type="ECO:0000256" key="13">
    <source>
        <dbReference type="PIRNR" id="PIRNR002811"/>
    </source>
</evidence>
<dbReference type="PANTHER" id="PTHR30313">
    <property type="entry name" value="DNA PRIMASE"/>
    <property type="match status" value="1"/>
</dbReference>
<dbReference type="InterPro" id="IPR030846">
    <property type="entry name" value="DnaG_bac"/>
</dbReference>
<gene>
    <name evidence="12 16" type="primary">dnaG</name>
    <name evidence="16" type="ORF">ACHINZ_2630</name>
</gene>
<dbReference type="Pfam" id="PF08275">
    <property type="entry name" value="DNAG_N"/>
    <property type="match status" value="1"/>
</dbReference>
<keyword evidence="3 12" id="KW-0808">Transferase</keyword>
<dbReference type="InterPro" id="IPR037068">
    <property type="entry name" value="DNA_primase_core_N_sf"/>
</dbReference>
<comment type="similarity">
    <text evidence="12 13">Belongs to the DnaG primase family.</text>
</comment>
<evidence type="ECO:0000256" key="5">
    <source>
        <dbReference type="ARBA" id="ARBA00022705"/>
    </source>
</evidence>
<evidence type="ECO:0000256" key="2">
    <source>
        <dbReference type="ARBA" id="ARBA00022515"/>
    </source>
</evidence>
<evidence type="ECO:0000256" key="9">
    <source>
        <dbReference type="ARBA" id="ARBA00022842"/>
    </source>
</evidence>
<dbReference type="SMART" id="SM00766">
    <property type="entry name" value="DnaG_DnaB_bind"/>
    <property type="match status" value="1"/>
</dbReference>
<dbReference type="Pfam" id="PF13155">
    <property type="entry name" value="Toprim_2"/>
    <property type="match status" value="1"/>
</dbReference>
<proteinExistence type="inferred from homology"/>
<reference evidence="16" key="2">
    <citation type="submission" date="2023-10" db="EMBL/GenBank/DDBJ databases">
        <authorList>
            <person name="Koga R."/>
            <person name="Fukatsu T."/>
        </authorList>
    </citation>
    <scope>NUCLEOTIDE SEQUENCE</scope>
    <source>
        <strain evidence="16">Kw-01</strain>
    </source>
</reference>
<comment type="function">
    <text evidence="12 13">RNA polymerase that catalyzes the synthesis of short RNA molecules used as primers for DNA polymerase during DNA replication.</text>
</comment>
<dbReference type="Pfam" id="PF08278">
    <property type="entry name" value="DnaG_DnaB_bind"/>
    <property type="match status" value="1"/>
</dbReference>
<keyword evidence="9" id="KW-0460">Magnesium</keyword>
<dbReference type="Gene3D" id="3.90.580.10">
    <property type="entry name" value="Zinc finger, CHC2-type domain"/>
    <property type="match status" value="1"/>
</dbReference>
<evidence type="ECO:0000256" key="3">
    <source>
        <dbReference type="ARBA" id="ARBA00022679"/>
    </source>
</evidence>
<dbReference type="Gene3D" id="1.10.860.10">
    <property type="entry name" value="DNAb Helicase, Chain A"/>
    <property type="match status" value="1"/>
</dbReference>
<keyword evidence="6 12" id="KW-0479">Metal-binding</keyword>
<dbReference type="GO" id="GO:0008270">
    <property type="term" value="F:zinc ion binding"/>
    <property type="evidence" value="ECO:0007669"/>
    <property type="project" value="UniProtKB-UniRule"/>
</dbReference>
<dbReference type="InterPro" id="IPR050219">
    <property type="entry name" value="DnaG_primase"/>
</dbReference>
<dbReference type="Gene3D" id="3.90.980.10">
    <property type="entry name" value="DNA primase, catalytic core, N-terminal domain"/>
    <property type="match status" value="1"/>
</dbReference>
<keyword evidence="7 12" id="KW-0863">Zinc-finger</keyword>
<dbReference type="NCBIfam" id="TIGR01391">
    <property type="entry name" value="dnaG"/>
    <property type="match status" value="1"/>
</dbReference>
<evidence type="ECO:0000259" key="15">
    <source>
        <dbReference type="PROSITE" id="PS50880"/>
    </source>
</evidence>
<dbReference type="InterPro" id="IPR006171">
    <property type="entry name" value="TOPRIM_dom"/>
</dbReference>
<evidence type="ECO:0000256" key="12">
    <source>
        <dbReference type="HAMAP-Rule" id="MF_00974"/>
    </source>
</evidence>
<dbReference type="PROSITE" id="PS50880">
    <property type="entry name" value="TOPRIM"/>
    <property type="match status" value="1"/>
</dbReference>
<evidence type="ECO:0000256" key="7">
    <source>
        <dbReference type="ARBA" id="ARBA00022771"/>
    </source>
</evidence>
<comment type="subunit">
    <text evidence="12">Monomer. Interacts with DnaB.</text>
</comment>
<keyword evidence="8 12" id="KW-0862">Zinc</keyword>
<dbReference type="CDD" id="cd03364">
    <property type="entry name" value="TOPRIM_DnaG_primases"/>
    <property type="match status" value="1"/>
</dbReference>
<dbReference type="InterPro" id="IPR036977">
    <property type="entry name" value="DNA_primase_Znf_CHC2"/>
</dbReference>
<evidence type="ECO:0000256" key="4">
    <source>
        <dbReference type="ARBA" id="ARBA00022695"/>
    </source>
</evidence>
<comment type="catalytic activity">
    <reaction evidence="12">
        <text>ssDNA + n NTP = ssDNA/pppN(pN)n-1 hybrid + (n-1) diphosphate.</text>
        <dbReference type="EC" id="2.7.7.101"/>
    </reaction>
</comment>
<dbReference type="GO" id="GO:0003677">
    <property type="term" value="F:DNA binding"/>
    <property type="evidence" value="ECO:0007669"/>
    <property type="project" value="UniProtKB-KW"/>
</dbReference>
<keyword evidence="5 12" id="KW-0235">DNA replication</keyword>
<dbReference type="GO" id="GO:1990077">
    <property type="term" value="C:primosome complex"/>
    <property type="evidence" value="ECO:0007669"/>
    <property type="project" value="UniProtKB-KW"/>
</dbReference>
<evidence type="ECO:0000256" key="11">
    <source>
        <dbReference type="ARBA" id="ARBA00023163"/>
    </source>
</evidence>
<keyword evidence="2 12" id="KW-0639">Primosome</keyword>
<dbReference type="InterPro" id="IPR034151">
    <property type="entry name" value="TOPRIM_DnaG_bac"/>
</dbReference>
<evidence type="ECO:0000256" key="14">
    <source>
        <dbReference type="PIRSR" id="PIRSR002811-1"/>
    </source>
</evidence>
<dbReference type="SMART" id="SM00400">
    <property type="entry name" value="ZnF_CHCC"/>
    <property type="match status" value="1"/>
</dbReference>
<dbReference type="HAMAP" id="MF_00974">
    <property type="entry name" value="DNA_primase_DnaG"/>
    <property type="match status" value="1"/>
</dbReference>
<dbReference type="InterPro" id="IPR016136">
    <property type="entry name" value="DNA_helicase_N/primase_C"/>
</dbReference>